<protein>
    <submittedName>
        <fullName evidence="1">Uncharacterized protein</fullName>
    </submittedName>
</protein>
<proteinExistence type="predicted"/>
<sequence length="164" mass="18392">MSEIQINAARVLLTETTLRELVAACEQARAEIPFTDDPMPDGDMEMTTYDRERSLRGLIRVQSHGASAVIFKIALDGTQSGGGESVGYRLVQPFADDLETATRMHGLTSKPRSFLIVHILYHGKALCGMEGVPREWHKDHHWTQYPQVSTCYHCRHQEALDVGL</sequence>
<dbReference type="EMBL" id="LAZR01000062">
    <property type="protein sequence ID" value="KKN96704.1"/>
    <property type="molecule type" value="Genomic_DNA"/>
</dbReference>
<evidence type="ECO:0000313" key="1">
    <source>
        <dbReference type="EMBL" id="KKN96704.1"/>
    </source>
</evidence>
<reference evidence="1" key="1">
    <citation type="journal article" date="2015" name="Nature">
        <title>Complex archaea that bridge the gap between prokaryotes and eukaryotes.</title>
        <authorList>
            <person name="Spang A."/>
            <person name="Saw J.H."/>
            <person name="Jorgensen S.L."/>
            <person name="Zaremba-Niedzwiedzka K."/>
            <person name="Martijn J."/>
            <person name="Lind A.E."/>
            <person name="van Eijk R."/>
            <person name="Schleper C."/>
            <person name="Guy L."/>
            <person name="Ettema T.J."/>
        </authorList>
    </citation>
    <scope>NUCLEOTIDE SEQUENCE</scope>
</reference>
<gene>
    <name evidence="1" type="ORF">LCGC14_0163480</name>
</gene>
<dbReference type="AlphaFoldDB" id="A0A0F9UYA1"/>
<organism evidence="1">
    <name type="scientific">marine sediment metagenome</name>
    <dbReference type="NCBI Taxonomy" id="412755"/>
    <lineage>
        <taxon>unclassified sequences</taxon>
        <taxon>metagenomes</taxon>
        <taxon>ecological metagenomes</taxon>
    </lineage>
</organism>
<name>A0A0F9UYA1_9ZZZZ</name>
<comment type="caution">
    <text evidence="1">The sequence shown here is derived from an EMBL/GenBank/DDBJ whole genome shotgun (WGS) entry which is preliminary data.</text>
</comment>
<accession>A0A0F9UYA1</accession>